<protein>
    <submittedName>
        <fullName evidence="1">Uncharacterized protein</fullName>
    </submittedName>
</protein>
<name>A0ACC2X445_9TREE</name>
<dbReference type="Proteomes" id="UP001234202">
    <property type="component" value="Unassembled WGS sequence"/>
</dbReference>
<keyword evidence="2" id="KW-1185">Reference proteome</keyword>
<accession>A0ACC2X445</accession>
<organism evidence="1 2">
    <name type="scientific">Naganishia onofrii</name>
    <dbReference type="NCBI Taxonomy" id="1851511"/>
    <lineage>
        <taxon>Eukaryota</taxon>
        <taxon>Fungi</taxon>
        <taxon>Dikarya</taxon>
        <taxon>Basidiomycota</taxon>
        <taxon>Agaricomycotina</taxon>
        <taxon>Tremellomycetes</taxon>
        <taxon>Filobasidiales</taxon>
        <taxon>Filobasidiaceae</taxon>
        <taxon>Naganishia</taxon>
    </lineage>
</organism>
<sequence>MSPPTKSNETSERFLEDDSIGHTTSSNVQPAEPVIVNGQERLATTTSDGELSFVGLIPPVDKGHGVASEERQDDGPPLSVRSTRKEPTNPVMAKLGEMMSNLHTDDNPDGIISLGVAENSLMAKEIKQFYGEAFGKYFREQDLTYGDSMFSSQRLTKSLVKFYNHYFQPYDKIEAGHIATGSGVYGTMNHLLHVLINPGEAILTSAPYYLGFDAMCTKRCGGVLVGVPMDIDADGWESEGDVETRMERAWKKCEERGLKVKVVIVTNPGNPIGRTRKAHPTDHRGTLLMNFPLSYFRSFFLPIVERDTLLAYCRFAEKRNLHLISDEIYALSVFDNPNLPNTVPFTSILNVDVERELGRTFSKKRLHVLHGMSKDFCSNGLRFGSLISQHNPECIRAVMSIALFMKVSSPADTLFYGLLSSPSPELSETSDTETTMTTIKSATDAINVSQPSEIGDSFAAWFVAENRRRLTDSATYMTQWFTDRGFKVYPANAGHFLWVDFADRVGWDTWSKELDGFHGVFERRVYIVRMNCL</sequence>
<dbReference type="EMBL" id="JASBWV010000029">
    <property type="protein sequence ID" value="KAJ9118370.1"/>
    <property type="molecule type" value="Genomic_DNA"/>
</dbReference>
<gene>
    <name evidence="1" type="ORF">QFC24_006199</name>
</gene>
<proteinExistence type="predicted"/>
<evidence type="ECO:0000313" key="1">
    <source>
        <dbReference type="EMBL" id="KAJ9118370.1"/>
    </source>
</evidence>
<reference evidence="1" key="1">
    <citation type="submission" date="2023-04" db="EMBL/GenBank/DDBJ databases">
        <title>Draft Genome sequencing of Naganishia species isolated from polar environments using Oxford Nanopore Technology.</title>
        <authorList>
            <person name="Leo P."/>
            <person name="Venkateswaran K."/>
        </authorList>
    </citation>
    <scope>NUCLEOTIDE SEQUENCE</scope>
    <source>
        <strain evidence="1">DBVPG 5303</strain>
    </source>
</reference>
<evidence type="ECO:0000313" key="2">
    <source>
        <dbReference type="Proteomes" id="UP001234202"/>
    </source>
</evidence>
<comment type="caution">
    <text evidence="1">The sequence shown here is derived from an EMBL/GenBank/DDBJ whole genome shotgun (WGS) entry which is preliminary data.</text>
</comment>